<dbReference type="OrthoDB" id="34757at2157"/>
<accession>A0A6N0NVB8</accession>
<keyword evidence="1" id="KW-0812">Transmembrane</keyword>
<feature type="transmembrane region" description="Helical" evidence="1">
    <location>
        <begin position="72"/>
        <end position="95"/>
    </location>
</feature>
<dbReference type="GeneID" id="55641675"/>
<dbReference type="RefSeq" id="WP_174630853.1">
    <property type="nucleotide sequence ID" value="NZ_CP049074.1"/>
</dbReference>
<evidence type="ECO:0000256" key="1">
    <source>
        <dbReference type="SAM" id="Phobius"/>
    </source>
</evidence>
<feature type="transmembrane region" description="Helical" evidence="1">
    <location>
        <begin position="193"/>
        <end position="222"/>
    </location>
</feature>
<feature type="transmembrane region" description="Helical" evidence="1">
    <location>
        <begin position="124"/>
        <end position="146"/>
    </location>
</feature>
<keyword evidence="3" id="KW-1185">Reference proteome</keyword>
<dbReference type="AlphaFoldDB" id="A0A6N0NVB8"/>
<sequence>MKFPKASKNFNFGYGGWPTYNSRPLYLQAFDFFIKNLGMIIPVIIALVVAILIGFVLGGISSALISFGLSPLAVKIVLFVIGFISGSIYSLLILIEAFESGSAIMGNIPDLSLAWNSTLNTLQVFSPTLLVTGLVFGLLSSFGVPYSFFIEGLLLILVYIVSSSIVVGSRIGLGGAIDWYTRAFSRDGISSLLVLLGALLSLIPILNLFVIPYTAILTLLMLRNY</sequence>
<evidence type="ECO:0000313" key="3">
    <source>
        <dbReference type="Proteomes" id="UP000509301"/>
    </source>
</evidence>
<keyword evidence="1" id="KW-1133">Transmembrane helix</keyword>
<evidence type="ECO:0000313" key="2">
    <source>
        <dbReference type="EMBL" id="QKR00147.1"/>
    </source>
</evidence>
<organism evidence="2 3">
    <name type="scientific">Metallosphaera tengchongensis</name>
    <dbReference type="NCBI Taxonomy" id="1532350"/>
    <lineage>
        <taxon>Archaea</taxon>
        <taxon>Thermoproteota</taxon>
        <taxon>Thermoprotei</taxon>
        <taxon>Sulfolobales</taxon>
        <taxon>Sulfolobaceae</taxon>
        <taxon>Metallosphaera</taxon>
    </lineage>
</organism>
<evidence type="ECO:0008006" key="4">
    <source>
        <dbReference type="Google" id="ProtNLM"/>
    </source>
</evidence>
<reference evidence="2 3" key="1">
    <citation type="submission" date="2020-02" db="EMBL/GenBank/DDBJ databases">
        <title>Comparative genome analysis reveals the metabolism and evolution of the thermophilic archaeal genus Metallosphaera.</title>
        <authorList>
            <person name="Jiang C."/>
        </authorList>
    </citation>
    <scope>NUCLEOTIDE SEQUENCE [LARGE SCALE GENOMIC DNA]</scope>
    <source>
        <strain evidence="2 3">Ric-A</strain>
    </source>
</reference>
<dbReference type="Proteomes" id="UP000509301">
    <property type="component" value="Chromosome"/>
</dbReference>
<name>A0A6N0NVB8_9CREN</name>
<feature type="transmembrane region" description="Helical" evidence="1">
    <location>
        <begin position="153"/>
        <end position="173"/>
    </location>
</feature>
<feature type="transmembrane region" description="Helical" evidence="1">
    <location>
        <begin position="39"/>
        <end position="60"/>
    </location>
</feature>
<proteinExistence type="predicted"/>
<dbReference type="EMBL" id="CP049074">
    <property type="protein sequence ID" value="QKR00147.1"/>
    <property type="molecule type" value="Genomic_DNA"/>
</dbReference>
<protein>
    <recommendedName>
        <fullName evidence="4">DUF973 family protein</fullName>
    </recommendedName>
</protein>
<gene>
    <name evidence="2" type="ORF">GWK48_06955</name>
</gene>
<dbReference type="KEGG" id="mten:GWK48_06955"/>
<keyword evidence="1" id="KW-0472">Membrane</keyword>